<dbReference type="GeneID" id="27668770"/>
<dbReference type="AlphaFoldDB" id="A0A0F2MLY3"/>
<protein>
    <submittedName>
        <fullName evidence="1">Uncharacterized protein</fullName>
    </submittedName>
</protein>
<gene>
    <name evidence="1" type="ORF">SPSK_06799</name>
</gene>
<dbReference type="EMBL" id="AXCR01000001">
    <property type="protein sequence ID" value="KJR90044.1"/>
    <property type="molecule type" value="Genomic_DNA"/>
</dbReference>
<proteinExistence type="predicted"/>
<sequence>MPDPSHLLPHGGHIELHRSSFPVKIRHHLSRTSWRGKRTHERGRLGNAVDDVSEAEIRIIEWYFAKLEILYEIVAGAVPAALVARL</sequence>
<accession>A0A0F2MLY3</accession>
<evidence type="ECO:0000313" key="2">
    <source>
        <dbReference type="Proteomes" id="UP000033710"/>
    </source>
</evidence>
<reference evidence="1 2" key="1">
    <citation type="journal article" date="2014" name="BMC Genomics">
        <title>Comparative genomics of the major fungal agents of human and animal Sporotrichosis: Sporothrix schenckii and Sporothrix brasiliensis.</title>
        <authorList>
            <person name="Teixeira M.M."/>
            <person name="de Almeida L.G."/>
            <person name="Kubitschek-Barreira P."/>
            <person name="Alves F.L."/>
            <person name="Kioshima E.S."/>
            <person name="Abadio A.K."/>
            <person name="Fernandes L."/>
            <person name="Derengowski L.S."/>
            <person name="Ferreira K.S."/>
            <person name="Souza R.C."/>
            <person name="Ruiz J.C."/>
            <person name="de Andrade N.C."/>
            <person name="Paes H.C."/>
            <person name="Nicola A.M."/>
            <person name="Albuquerque P."/>
            <person name="Gerber A.L."/>
            <person name="Martins V.P."/>
            <person name="Peconick L.D."/>
            <person name="Neto A.V."/>
            <person name="Chaucanez C.B."/>
            <person name="Silva P.A."/>
            <person name="Cunha O.L."/>
            <person name="de Oliveira F.F."/>
            <person name="dos Santos T.C."/>
            <person name="Barros A.L."/>
            <person name="Soares M.A."/>
            <person name="de Oliveira L.M."/>
            <person name="Marini M.M."/>
            <person name="Villalobos-Duno H."/>
            <person name="Cunha M.M."/>
            <person name="de Hoog S."/>
            <person name="da Silveira J.F."/>
            <person name="Henrissat B."/>
            <person name="Nino-Vega G.A."/>
            <person name="Cisalpino P.S."/>
            <person name="Mora-Montes H.M."/>
            <person name="Almeida S.R."/>
            <person name="Stajich J.E."/>
            <person name="Lopes-Bezerra L.M."/>
            <person name="Vasconcelos A.T."/>
            <person name="Felipe M.S."/>
        </authorList>
    </citation>
    <scope>NUCLEOTIDE SEQUENCE [LARGE SCALE GENOMIC DNA]</scope>
    <source>
        <strain evidence="1 2">1099-18</strain>
    </source>
</reference>
<comment type="caution">
    <text evidence="1">The sequence shown here is derived from an EMBL/GenBank/DDBJ whole genome shotgun (WGS) entry which is preliminary data.</text>
</comment>
<dbReference type="Proteomes" id="UP000033710">
    <property type="component" value="Unassembled WGS sequence"/>
</dbReference>
<reference evidence="1 2" key="2">
    <citation type="journal article" date="2015" name="Eukaryot. Cell">
        <title>Asexual propagation of a virulent clone complex in a human and feline outbreak of sporotrichosis.</title>
        <authorList>
            <person name="Teixeira Mde M."/>
            <person name="Rodrigues A.M."/>
            <person name="Tsui C.K."/>
            <person name="de Almeida L.G."/>
            <person name="Van Diepeningen A.D."/>
            <person name="van den Ende B.G."/>
            <person name="Fernandes G.F."/>
            <person name="Kano R."/>
            <person name="Hamelin R.C."/>
            <person name="Lopes-Bezerra L.M."/>
            <person name="Vasconcelos A.T."/>
            <person name="de Hoog S."/>
            <person name="de Camargo Z.P."/>
            <person name="Felipe M.S."/>
        </authorList>
    </citation>
    <scope>NUCLEOTIDE SEQUENCE [LARGE SCALE GENOMIC DNA]</scope>
    <source>
        <strain evidence="1 2">1099-18</strain>
    </source>
</reference>
<name>A0A0F2MLY3_SPOSC</name>
<dbReference type="RefSeq" id="XP_016592720.1">
    <property type="nucleotide sequence ID" value="XM_016733493.1"/>
</dbReference>
<organism evidence="1 2">
    <name type="scientific">Sporothrix schenckii 1099-18</name>
    <dbReference type="NCBI Taxonomy" id="1397361"/>
    <lineage>
        <taxon>Eukaryota</taxon>
        <taxon>Fungi</taxon>
        <taxon>Dikarya</taxon>
        <taxon>Ascomycota</taxon>
        <taxon>Pezizomycotina</taxon>
        <taxon>Sordariomycetes</taxon>
        <taxon>Sordariomycetidae</taxon>
        <taxon>Ophiostomatales</taxon>
        <taxon>Ophiostomataceae</taxon>
        <taxon>Sporothrix</taxon>
    </lineage>
</organism>
<evidence type="ECO:0000313" key="1">
    <source>
        <dbReference type="EMBL" id="KJR90044.1"/>
    </source>
</evidence>
<dbReference type="VEuPathDB" id="FungiDB:SPSK_06799"/>
<dbReference type="KEGG" id="ssck:SPSK_06799"/>